<accession>A0ABZ0IKR7</accession>
<evidence type="ECO:0000313" key="2">
    <source>
        <dbReference type="EMBL" id="WOK04585.1"/>
    </source>
</evidence>
<proteinExistence type="predicted"/>
<keyword evidence="2" id="KW-0540">Nuclease</keyword>
<evidence type="ECO:0000259" key="1">
    <source>
        <dbReference type="Pfam" id="PF05685"/>
    </source>
</evidence>
<dbReference type="CDD" id="cd06260">
    <property type="entry name" value="DUF820-like"/>
    <property type="match status" value="1"/>
</dbReference>
<dbReference type="InterPro" id="IPR012296">
    <property type="entry name" value="Nuclease_put_TT1808"/>
</dbReference>
<protein>
    <submittedName>
        <fullName evidence="2">Uma2 family endonuclease</fullName>
    </submittedName>
</protein>
<gene>
    <name evidence="2" type="ORF">RT717_16000</name>
</gene>
<keyword evidence="2" id="KW-0255">Endonuclease</keyword>
<name>A0ABZ0IKR7_9BACT</name>
<dbReference type="Proteomes" id="UP001302349">
    <property type="component" value="Chromosome"/>
</dbReference>
<organism evidence="2 3">
    <name type="scientific">Imperialibacter roseus</name>
    <dbReference type="NCBI Taxonomy" id="1324217"/>
    <lineage>
        <taxon>Bacteria</taxon>
        <taxon>Pseudomonadati</taxon>
        <taxon>Bacteroidota</taxon>
        <taxon>Cytophagia</taxon>
        <taxon>Cytophagales</taxon>
        <taxon>Flammeovirgaceae</taxon>
        <taxon>Imperialibacter</taxon>
    </lineage>
</organism>
<dbReference type="GO" id="GO:0004519">
    <property type="term" value="F:endonuclease activity"/>
    <property type="evidence" value="ECO:0007669"/>
    <property type="project" value="UniProtKB-KW"/>
</dbReference>
<dbReference type="PANTHER" id="PTHR34107:SF4">
    <property type="entry name" value="SLL1222 PROTEIN"/>
    <property type="match status" value="1"/>
</dbReference>
<dbReference type="RefSeq" id="WP_317487390.1">
    <property type="nucleotide sequence ID" value="NZ_CP136051.1"/>
</dbReference>
<dbReference type="Gene3D" id="3.90.1570.10">
    <property type="entry name" value="tt1808, chain A"/>
    <property type="match status" value="1"/>
</dbReference>
<dbReference type="SUPFAM" id="SSF52980">
    <property type="entry name" value="Restriction endonuclease-like"/>
    <property type="match status" value="1"/>
</dbReference>
<dbReference type="PANTHER" id="PTHR34107">
    <property type="entry name" value="SLL0198 PROTEIN-RELATED"/>
    <property type="match status" value="1"/>
</dbReference>
<keyword evidence="3" id="KW-1185">Reference proteome</keyword>
<dbReference type="InterPro" id="IPR011335">
    <property type="entry name" value="Restrct_endonuc-II-like"/>
</dbReference>
<reference evidence="2 3" key="1">
    <citation type="journal article" date="2023" name="Microbiol. Resour. Announc.">
        <title>Complete Genome Sequence of Imperialibacter roseus strain P4T.</title>
        <authorList>
            <person name="Tizabi D.R."/>
            <person name="Bachvaroff T."/>
            <person name="Hill R.T."/>
        </authorList>
    </citation>
    <scope>NUCLEOTIDE SEQUENCE [LARGE SCALE GENOMIC DNA]</scope>
    <source>
        <strain evidence="2 3">P4T</strain>
    </source>
</reference>
<sequence>MIAVAEKFTYSKYLKLDDDKRYEIIDGELFDMSPAPSLKHQAFSRNLQRLIMDYVYSKKLGHVFNAPSDVRFDEYNVVQPDLIFVSHANEGILTERNINGSPDLVVEILSPSTFHHDQERKKALYEKFGVKEFWVVDPANEVIEIFALNNGKYELLAFASQKGTVESKVLKGFSVAIEQIRAKEFDKK</sequence>
<dbReference type="EMBL" id="CP136051">
    <property type="protein sequence ID" value="WOK04585.1"/>
    <property type="molecule type" value="Genomic_DNA"/>
</dbReference>
<keyword evidence="2" id="KW-0378">Hydrolase</keyword>
<dbReference type="InterPro" id="IPR008538">
    <property type="entry name" value="Uma2"/>
</dbReference>
<feature type="domain" description="Putative restriction endonuclease" evidence="1">
    <location>
        <begin position="12"/>
        <end position="177"/>
    </location>
</feature>
<evidence type="ECO:0000313" key="3">
    <source>
        <dbReference type="Proteomes" id="UP001302349"/>
    </source>
</evidence>
<dbReference type="Pfam" id="PF05685">
    <property type="entry name" value="Uma2"/>
    <property type="match status" value="1"/>
</dbReference>